<dbReference type="KEGG" id="acan:ACA1_364770"/>
<feature type="compositionally biased region" description="Polar residues" evidence="1">
    <location>
        <begin position="426"/>
        <end position="436"/>
    </location>
</feature>
<organism evidence="2 3">
    <name type="scientific">Acanthamoeba castellanii (strain ATCC 30010 / Neff)</name>
    <dbReference type="NCBI Taxonomy" id="1257118"/>
    <lineage>
        <taxon>Eukaryota</taxon>
        <taxon>Amoebozoa</taxon>
        <taxon>Discosea</taxon>
        <taxon>Longamoebia</taxon>
        <taxon>Centramoebida</taxon>
        <taxon>Acanthamoebidae</taxon>
        <taxon>Acanthamoeba</taxon>
    </lineage>
</organism>
<dbReference type="Pfam" id="PF20330">
    <property type="entry name" value="DUF6625"/>
    <property type="match status" value="1"/>
</dbReference>
<dbReference type="EMBL" id="KB008073">
    <property type="protein sequence ID" value="ELR13949.1"/>
    <property type="molecule type" value="Genomic_DNA"/>
</dbReference>
<feature type="compositionally biased region" description="Basic and acidic residues" evidence="1">
    <location>
        <begin position="410"/>
        <end position="421"/>
    </location>
</feature>
<proteinExistence type="predicted"/>
<feature type="region of interest" description="Disordered" evidence="1">
    <location>
        <begin position="399"/>
        <end position="437"/>
    </location>
</feature>
<dbReference type="OrthoDB" id="2110753at2759"/>
<dbReference type="AlphaFoldDB" id="L8GM89"/>
<evidence type="ECO:0000313" key="2">
    <source>
        <dbReference type="EMBL" id="ELR13949.1"/>
    </source>
</evidence>
<protein>
    <submittedName>
        <fullName evidence="2">Uncharacterized protein</fullName>
    </submittedName>
</protein>
<gene>
    <name evidence="2" type="ORF">ACA1_364770</name>
</gene>
<reference evidence="2 3" key="1">
    <citation type="journal article" date="2013" name="Genome Biol.">
        <title>Genome of Acanthamoeba castellanii highlights extensive lateral gene transfer and early evolution of tyrosine kinase signaling.</title>
        <authorList>
            <person name="Clarke M."/>
            <person name="Lohan A.J."/>
            <person name="Liu B."/>
            <person name="Lagkouvardos I."/>
            <person name="Roy S."/>
            <person name="Zafar N."/>
            <person name="Bertelli C."/>
            <person name="Schilde C."/>
            <person name="Kianianmomeni A."/>
            <person name="Burglin T.R."/>
            <person name="Frech C."/>
            <person name="Turcotte B."/>
            <person name="Kopec K.O."/>
            <person name="Synnott J.M."/>
            <person name="Choo C."/>
            <person name="Paponov I."/>
            <person name="Finkler A."/>
            <person name="Soon Heng Tan C."/>
            <person name="Hutchins A.P."/>
            <person name="Weinmeier T."/>
            <person name="Rattei T."/>
            <person name="Chu J.S."/>
            <person name="Gimenez G."/>
            <person name="Irimia M."/>
            <person name="Rigden D.J."/>
            <person name="Fitzpatrick D.A."/>
            <person name="Lorenzo-Morales J."/>
            <person name="Bateman A."/>
            <person name="Chiu C.H."/>
            <person name="Tang P."/>
            <person name="Hegemann P."/>
            <person name="Fromm H."/>
            <person name="Raoult D."/>
            <person name="Greub G."/>
            <person name="Miranda-Saavedra D."/>
            <person name="Chen N."/>
            <person name="Nash P."/>
            <person name="Ginger M.L."/>
            <person name="Horn M."/>
            <person name="Schaap P."/>
            <person name="Caler L."/>
            <person name="Loftus B."/>
        </authorList>
    </citation>
    <scope>NUCLEOTIDE SEQUENCE [LARGE SCALE GENOMIC DNA]</scope>
    <source>
        <strain evidence="2 3">Neff</strain>
    </source>
</reference>
<keyword evidence="3" id="KW-1185">Reference proteome</keyword>
<accession>L8GM89</accession>
<dbReference type="InterPro" id="IPR046733">
    <property type="entry name" value="DUF6625"/>
</dbReference>
<dbReference type="VEuPathDB" id="AmoebaDB:ACA1_364770"/>
<evidence type="ECO:0000313" key="3">
    <source>
        <dbReference type="Proteomes" id="UP000011083"/>
    </source>
</evidence>
<dbReference type="Proteomes" id="UP000011083">
    <property type="component" value="Unassembled WGS sequence"/>
</dbReference>
<name>L8GM89_ACACF</name>
<dbReference type="GeneID" id="14914615"/>
<sequence>MAVWLVVNLAGAPYQQLGPPPDDGPWGGQRVAWIMPYLSAPSLPAYASLFLRTVAASSPHLQLFLFYENATMLLPEVESENIHYINIRPGEITERLWKTFRQGLGEEVVGEQALNDLRRIFKASARLLGNYKPGYSHWAWGDIDTLVGDVGRMIKAEDLRQFDIVTLNRGNGLLYLFGQFTILANRPELLEAWKWVPNVVNLALLNNTASAEWLPEGSPWAWDEINFSNWANYNSSLFVKMLPVQIWGQEGHNDPAWVPNHTLIWADGRLLVHSTSPEKWELPARVEAPLLWQGTWERPGQRPGPYIVERRGANDNTVWYGSNHEAAGYDQRTQEYALFHFNYEHEFKIPSDLAATRESELSAEGREELRALVKAPRLTWRYKPFDFFAAPPCDTPGGGHCPQAPAHVADNNEEHDNEERTRKRAQASSEQAQEGTNIVAVGVV</sequence>
<evidence type="ECO:0000256" key="1">
    <source>
        <dbReference type="SAM" id="MobiDB-lite"/>
    </source>
</evidence>
<dbReference type="RefSeq" id="XP_004335962.1">
    <property type="nucleotide sequence ID" value="XM_004335914.1"/>
</dbReference>